<organism evidence="1">
    <name type="scientific">Anguilla anguilla</name>
    <name type="common">European freshwater eel</name>
    <name type="synonym">Muraena anguilla</name>
    <dbReference type="NCBI Taxonomy" id="7936"/>
    <lineage>
        <taxon>Eukaryota</taxon>
        <taxon>Metazoa</taxon>
        <taxon>Chordata</taxon>
        <taxon>Craniata</taxon>
        <taxon>Vertebrata</taxon>
        <taxon>Euteleostomi</taxon>
        <taxon>Actinopterygii</taxon>
        <taxon>Neopterygii</taxon>
        <taxon>Teleostei</taxon>
        <taxon>Anguilliformes</taxon>
        <taxon>Anguillidae</taxon>
        <taxon>Anguilla</taxon>
    </lineage>
</organism>
<evidence type="ECO:0000313" key="1">
    <source>
        <dbReference type="EMBL" id="JAH66610.1"/>
    </source>
</evidence>
<sequence length="13" mass="1345">MGASAQLSCRALH</sequence>
<dbReference type="EMBL" id="GBXM01041967">
    <property type="protein sequence ID" value="JAH66610.1"/>
    <property type="molecule type" value="Transcribed_RNA"/>
</dbReference>
<name>A0A0E9UMZ4_ANGAN</name>
<protein>
    <submittedName>
        <fullName evidence="1">Uncharacterized protein</fullName>
    </submittedName>
</protein>
<reference evidence="1" key="2">
    <citation type="journal article" date="2015" name="Fish Shellfish Immunol.">
        <title>Early steps in the European eel (Anguilla anguilla)-Vibrio vulnificus interaction in the gills: Role of the RtxA13 toxin.</title>
        <authorList>
            <person name="Callol A."/>
            <person name="Pajuelo D."/>
            <person name="Ebbesson L."/>
            <person name="Teles M."/>
            <person name="MacKenzie S."/>
            <person name="Amaro C."/>
        </authorList>
    </citation>
    <scope>NUCLEOTIDE SEQUENCE</scope>
</reference>
<proteinExistence type="predicted"/>
<reference evidence="1" key="1">
    <citation type="submission" date="2014-11" db="EMBL/GenBank/DDBJ databases">
        <authorList>
            <person name="Amaro Gonzalez C."/>
        </authorList>
    </citation>
    <scope>NUCLEOTIDE SEQUENCE</scope>
</reference>
<accession>A0A0E9UMZ4</accession>
<dbReference type="EMBL" id="GBXM01030284">
    <property type="protein sequence ID" value="JAH78293.1"/>
    <property type="molecule type" value="Transcribed_RNA"/>
</dbReference>